<evidence type="ECO:0008006" key="3">
    <source>
        <dbReference type="Google" id="ProtNLM"/>
    </source>
</evidence>
<gene>
    <name evidence="1" type="ORF">AEA09_16580</name>
</gene>
<dbReference type="InterPro" id="IPR015422">
    <property type="entry name" value="PyrdxlP-dep_Trfase_small"/>
</dbReference>
<evidence type="ECO:0000313" key="1">
    <source>
        <dbReference type="EMBL" id="KOS66365.1"/>
    </source>
</evidence>
<dbReference type="EMBL" id="LGRV01000007">
    <property type="protein sequence ID" value="KOS66365.1"/>
    <property type="molecule type" value="Genomic_DNA"/>
</dbReference>
<organism evidence="1 2">
    <name type="scientific">Lysinibacillus contaminans</name>
    <dbReference type="NCBI Taxonomy" id="1293441"/>
    <lineage>
        <taxon>Bacteria</taxon>
        <taxon>Bacillati</taxon>
        <taxon>Bacillota</taxon>
        <taxon>Bacilli</taxon>
        <taxon>Bacillales</taxon>
        <taxon>Bacillaceae</taxon>
        <taxon>Lysinibacillus</taxon>
    </lineage>
</organism>
<name>A0ABR5JWG1_9BACI</name>
<protein>
    <recommendedName>
        <fullName evidence="3">GntR family transcriptional regulator</fullName>
    </recommendedName>
</protein>
<proteinExistence type="predicted"/>
<dbReference type="Proteomes" id="UP000050668">
    <property type="component" value="Unassembled WGS sequence"/>
</dbReference>
<keyword evidence="2" id="KW-1185">Reference proteome</keyword>
<accession>A0ABR5JWG1</accession>
<comment type="caution">
    <text evidence="1">The sequence shown here is derived from an EMBL/GenBank/DDBJ whole genome shotgun (WGS) entry which is preliminary data.</text>
</comment>
<evidence type="ECO:0000313" key="2">
    <source>
        <dbReference type="Proteomes" id="UP000050668"/>
    </source>
</evidence>
<dbReference type="RefSeq" id="WP_156312225.1">
    <property type="nucleotide sequence ID" value="NZ_LGRV01000007.1"/>
</dbReference>
<sequence length="63" mass="6911">MKLPKRLSEDEAIRRGLSVGVQVYPCSTSFQSSTDNHMVLIGYGGLTLKEIENGVALLAMAWQ</sequence>
<dbReference type="Gene3D" id="3.90.1150.10">
    <property type="entry name" value="Aspartate Aminotransferase, domain 1"/>
    <property type="match status" value="1"/>
</dbReference>
<reference evidence="2" key="1">
    <citation type="submission" date="2015-07" db="EMBL/GenBank/DDBJ databases">
        <title>Fjat-14205 dsm 2895.</title>
        <authorList>
            <person name="Liu B."/>
            <person name="Wang J."/>
            <person name="Zhu Y."/>
            <person name="Liu G."/>
            <person name="Chen Q."/>
            <person name="Chen Z."/>
            <person name="Lan J."/>
            <person name="Che J."/>
            <person name="Ge C."/>
            <person name="Shi H."/>
            <person name="Pan Z."/>
            <person name="Liu X."/>
        </authorList>
    </citation>
    <scope>NUCLEOTIDE SEQUENCE [LARGE SCALE GENOMIC DNA]</scope>
    <source>
        <strain evidence="2">DSM 25560</strain>
    </source>
</reference>